<keyword evidence="4" id="KW-0456">Lyase</keyword>
<comment type="caution">
    <text evidence="8">The sequence shown here is derived from an EMBL/GenBank/DDBJ whole genome shotgun (WGS) entry which is preliminary data.</text>
</comment>
<keyword evidence="6" id="KW-0812">Transmembrane</keyword>
<feature type="domain" description="NAD-dependent epimerase/dehydratase" evidence="7">
    <location>
        <begin position="15"/>
        <end position="253"/>
    </location>
</feature>
<dbReference type="GO" id="GO:0070403">
    <property type="term" value="F:NAD+ binding"/>
    <property type="evidence" value="ECO:0007669"/>
    <property type="project" value="InterPro"/>
</dbReference>
<feature type="transmembrane region" description="Helical" evidence="6">
    <location>
        <begin position="470"/>
        <end position="494"/>
    </location>
</feature>
<evidence type="ECO:0000256" key="5">
    <source>
        <dbReference type="SAM" id="MobiDB-lite"/>
    </source>
</evidence>
<comment type="cofactor">
    <cofactor evidence="1">
        <name>NAD(+)</name>
        <dbReference type="ChEBI" id="CHEBI:57540"/>
    </cofactor>
</comment>
<dbReference type="InterPro" id="IPR001509">
    <property type="entry name" value="Epimerase_deHydtase"/>
</dbReference>
<dbReference type="GO" id="GO:0042732">
    <property type="term" value="P:D-xylose metabolic process"/>
    <property type="evidence" value="ECO:0007669"/>
    <property type="project" value="InterPro"/>
</dbReference>
<keyword evidence="6" id="KW-1133">Transmembrane helix</keyword>
<keyword evidence="3" id="KW-0520">NAD</keyword>
<dbReference type="Gene3D" id="3.40.50.720">
    <property type="entry name" value="NAD(P)-binding Rossmann-like Domain"/>
    <property type="match status" value="1"/>
</dbReference>
<proteinExistence type="predicted"/>
<dbReference type="GO" id="GO:0005737">
    <property type="term" value="C:cytoplasm"/>
    <property type="evidence" value="ECO:0007669"/>
    <property type="project" value="TreeGrafter"/>
</dbReference>
<dbReference type="AlphaFoldDB" id="A0A1W9NXS6"/>
<dbReference type="PANTHER" id="PTHR43078:SF6">
    <property type="entry name" value="UDP-GLUCURONIC ACID DECARBOXYLASE 1"/>
    <property type="match status" value="1"/>
</dbReference>
<dbReference type="InterPro" id="IPR036291">
    <property type="entry name" value="NAD(P)-bd_dom_sf"/>
</dbReference>
<dbReference type="Pfam" id="PF01370">
    <property type="entry name" value="Epimerase"/>
    <property type="match status" value="1"/>
</dbReference>
<name>A0A1W9NXS6_UNCC3</name>
<reference evidence="9" key="1">
    <citation type="submission" date="2017-03" db="EMBL/GenBank/DDBJ databases">
        <title>Novel pathways for hydrocarbon cycling and metabolic interdependencies in hydrothermal sediment communities.</title>
        <authorList>
            <person name="Dombrowski N."/>
            <person name="Seitz K."/>
            <person name="Teske A."/>
            <person name="Baker B."/>
        </authorList>
    </citation>
    <scope>NUCLEOTIDE SEQUENCE [LARGE SCALE GENOMIC DNA]</scope>
</reference>
<dbReference type="InterPro" id="IPR025101">
    <property type="entry name" value="DUF4012"/>
</dbReference>
<dbReference type="Proteomes" id="UP000192520">
    <property type="component" value="Unassembled WGS sequence"/>
</dbReference>
<dbReference type="STRING" id="1968527.B5M47_02945"/>
<evidence type="ECO:0000256" key="2">
    <source>
        <dbReference type="ARBA" id="ARBA00022793"/>
    </source>
</evidence>
<dbReference type="Pfam" id="PF13196">
    <property type="entry name" value="DUF4012"/>
    <property type="match status" value="1"/>
</dbReference>
<gene>
    <name evidence="8" type="ORF">B5M47_02945</name>
</gene>
<protein>
    <recommendedName>
        <fullName evidence="7">NAD-dependent epimerase/dehydratase domain-containing protein</fullName>
    </recommendedName>
</protein>
<evidence type="ECO:0000256" key="6">
    <source>
        <dbReference type="SAM" id="Phobius"/>
    </source>
</evidence>
<dbReference type="PANTHER" id="PTHR43078">
    <property type="entry name" value="UDP-GLUCURONIC ACID DECARBOXYLASE-RELATED"/>
    <property type="match status" value="1"/>
</dbReference>
<evidence type="ECO:0000313" key="8">
    <source>
        <dbReference type="EMBL" id="OQX50832.1"/>
    </source>
</evidence>
<dbReference type="SUPFAM" id="SSF51735">
    <property type="entry name" value="NAD(P)-binding Rossmann-fold domains"/>
    <property type="match status" value="1"/>
</dbReference>
<organism evidence="8 9">
    <name type="scientific">candidate division CPR3 bacterium 4484_211</name>
    <dbReference type="NCBI Taxonomy" id="1968527"/>
    <lineage>
        <taxon>Bacteria</taxon>
        <taxon>Bacteria division CPR3</taxon>
    </lineage>
</organism>
<dbReference type="InterPro" id="IPR044516">
    <property type="entry name" value="UXS-like"/>
</dbReference>
<dbReference type="GO" id="GO:0048040">
    <property type="term" value="F:UDP-glucuronate decarboxylase activity"/>
    <property type="evidence" value="ECO:0007669"/>
    <property type="project" value="TreeGrafter"/>
</dbReference>
<accession>A0A1W9NXS6</accession>
<sequence>MKTALSSTNYSSATVLIAGAASFLGHHLAETLLVSNARVIGVDNLTTGSEDLVKELYSNSLFSFFRADVNQPLPAALYKENITHIIHLANIEACTSKDERLQLNELLTNSFGVKNLLDFSLDKKAPFVFTSTIDLYQGLASSSSLSRYYDGEHLENKLTYVEAKRYAESLCQEYVDLYNADVRIARLSEVYGPKMRLDQAGVVSQLIKKTLAKQDLVVPQTAQDKYYLTYITDVVYGLVKLIFAPEKQVKQGIFYFVNPQEVNLLDVANVLSELSPSPLKVSLSPPAKNVPLIGSPKIDLSRSKRDLYWEAKVGYTEGLKRTLEYFQKHPPKFLQEEEKEKKEPSPEPAAAYRPKTGSLTESQRNAVKYEVAQEEIKSRLEQKAIPPEDEKLSLPPSSLKQKIAFRLKSLVGRPEVRTVGEETARVGGWLSLKHQEEKPPFEEKEPQKKEDFQKVAGVEARRRKLNWKKFIACVSFGLVSVYFVFLPLGLSSFFTFQGYRSLQSAKASILSGNPKSASRQFLILQKDIQRVGRQLNNLGWLCRLLGQDKRCQAAGKLLTTADFLAEGAYFGSQALEEGQNLLQTVQSVSPPLGGAETGGNIAEKIKNYVSQMVINVNLAKKRFSLANVEAQKIDSRQFPFGLSRRLEDGLQVLDCSDKEIANIEIFLSKLPLLLGIPQKQTIMILLQNNNELRATGGFIGSYVLATFNSGVLEEIKVDDIYNPDGQLKITETAPQPLRDYLEVDQLGIRDANWWPDFPASAQKIAALFKQATNREVTTIIGLNLLSVQSLLAEVGPLTLDDYQETIDAGNLFERAEYHAEVGFTPGSDQKRNFLTSLSQELIDRILVLEGSSYLKAARSLLSGLSSREILLYSSNPSLQSLFANLDYEGSMPLTPGDFISVIDSNVGGNKANYWVKRSSRYRLDVDRDGNLIGVLTVRWNHSGTSGTWPGGDYRNYLRVYVPLGSGLLESEGFSSEVVEYDEFGRRVFGGLVKVPVNSSKEVELKYYLPREIGFAAQTVYQLGILKQPGIADEPFKLTINLPVFLKPKRVSSGSIDKTQTKITWETTLTNNQEFELEVGR</sequence>
<keyword evidence="6" id="KW-0472">Membrane</keyword>
<evidence type="ECO:0000313" key="9">
    <source>
        <dbReference type="Proteomes" id="UP000192520"/>
    </source>
</evidence>
<feature type="compositionally biased region" description="Basic and acidic residues" evidence="5">
    <location>
        <begin position="335"/>
        <end position="345"/>
    </location>
</feature>
<evidence type="ECO:0000256" key="3">
    <source>
        <dbReference type="ARBA" id="ARBA00023027"/>
    </source>
</evidence>
<dbReference type="EMBL" id="MZGJ01000017">
    <property type="protein sequence ID" value="OQX50832.1"/>
    <property type="molecule type" value="Genomic_DNA"/>
</dbReference>
<evidence type="ECO:0000256" key="1">
    <source>
        <dbReference type="ARBA" id="ARBA00001911"/>
    </source>
</evidence>
<feature type="region of interest" description="Disordered" evidence="5">
    <location>
        <begin position="335"/>
        <end position="360"/>
    </location>
</feature>
<evidence type="ECO:0000256" key="4">
    <source>
        <dbReference type="ARBA" id="ARBA00023239"/>
    </source>
</evidence>
<keyword evidence="2" id="KW-0210">Decarboxylase</keyword>
<evidence type="ECO:0000259" key="7">
    <source>
        <dbReference type="Pfam" id="PF01370"/>
    </source>
</evidence>